<protein>
    <submittedName>
        <fullName evidence="1">Phage gp6-like head-tail connector protein</fullName>
    </submittedName>
</protein>
<dbReference type="CDD" id="cd08054">
    <property type="entry name" value="gp6"/>
    <property type="match status" value="1"/>
</dbReference>
<dbReference type="InterPro" id="IPR006450">
    <property type="entry name" value="Phage_HK97_gp6-like"/>
</dbReference>
<dbReference type="Proteomes" id="UP000655830">
    <property type="component" value="Unassembled WGS sequence"/>
</dbReference>
<reference evidence="1" key="1">
    <citation type="submission" date="2020-08" db="EMBL/GenBank/DDBJ databases">
        <title>Genome public.</title>
        <authorList>
            <person name="Liu C."/>
            <person name="Sun Q."/>
        </authorList>
    </citation>
    <scope>NUCLEOTIDE SEQUENCE</scope>
    <source>
        <strain evidence="1">NSJ-12</strain>
    </source>
</reference>
<evidence type="ECO:0000313" key="1">
    <source>
        <dbReference type="EMBL" id="MBC8579140.1"/>
    </source>
</evidence>
<dbReference type="Pfam" id="PF05135">
    <property type="entry name" value="Phage_connect_1"/>
    <property type="match status" value="1"/>
</dbReference>
<sequence length="97" mass="11224">MKISEINLDIAKEYLRQDDDSDDRIIQLMLDSAKSYVVNFTGTTMEQLDEQEDICLAVLLLLAEFYDNRTIAINDKLNLRFNEMLVSLLGRHSINLL</sequence>
<name>A0A926I8X0_9FIRM</name>
<dbReference type="RefSeq" id="WP_249332295.1">
    <property type="nucleotide sequence ID" value="NZ_JACRSY010000008.1"/>
</dbReference>
<keyword evidence="2" id="KW-1185">Reference proteome</keyword>
<comment type="caution">
    <text evidence="1">The sequence shown here is derived from an EMBL/GenBank/DDBJ whole genome shotgun (WGS) entry which is preliminary data.</text>
</comment>
<organism evidence="1 2">
    <name type="scientific">Zhenhengia yiwuensis</name>
    <dbReference type="NCBI Taxonomy" id="2763666"/>
    <lineage>
        <taxon>Bacteria</taxon>
        <taxon>Bacillati</taxon>
        <taxon>Bacillota</taxon>
        <taxon>Clostridia</taxon>
        <taxon>Lachnospirales</taxon>
        <taxon>Lachnospiraceae</taxon>
        <taxon>Zhenhengia</taxon>
    </lineage>
</organism>
<dbReference type="Gene3D" id="1.10.3230.30">
    <property type="entry name" value="Phage gp6-like head-tail connector protein"/>
    <property type="match status" value="1"/>
</dbReference>
<dbReference type="AlphaFoldDB" id="A0A926I8X0"/>
<dbReference type="EMBL" id="JACRSY010000008">
    <property type="protein sequence ID" value="MBC8579140.1"/>
    <property type="molecule type" value="Genomic_DNA"/>
</dbReference>
<evidence type="ECO:0000313" key="2">
    <source>
        <dbReference type="Proteomes" id="UP000655830"/>
    </source>
</evidence>
<proteinExistence type="predicted"/>
<gene>
    <name evidence="1" type="ORF">H8718_06265</name>
</gene>
<dbReference type="NCBIfam" id="TIGR01560">
    <property type="entry name" value="put_DNA_pack"/>
    <property type="match status" value="1"/>
</dbReference>
<accession>A0A926I8X0</accession>
<dbReference type="InterPro" id="IPR021146">
    <property type="entry name" value="Phage_gp6-like_head-tail"/>
</dbReference>